<proteinExistence type="predicted"/>
<dbReference type="PANTHER" id="PTHR33121">
    <property type="entry name" value="CYCLIC DI-GMP PHOSPHODIESTERASE PDEF"/>
    <property type="match status" value="1"/>
</dbReference>
<dbReference type="PANTHER" id="PTHR33121:SF70">
    <property type="entry name" value="SIGNALING PROTEIN YKOW"/>
    <property type="match status" value="1"/>
</dbReference>
<dbReference type="InterPro" id="IPR000160">
    <property type="entry name" value="GGDEF_dom"/>
</dbReference>
<accession>A0A1U7MWT6</accession>
<dbReference type="CDD" id="cd01948">
    <property type="entry name" value="EAL"/>
    <property type="match status" value="1"/>
</dbReference>
<dbReference type="PROSITE" id="PS50110">
    <property type="entry name" value="RESPONSE_REGULATORY"/>
    <property type="match status" value="1"/>
</dbReference>
<dbReference type="SMART" id="SM00052">
    <property type="entry name" value="EAL"/>
    <property type="match status" value="1"/>
</dbReference>
<dbReference type="SUPFAM" id="SSF55073">
    <property type="entry name" value="Nucleotide cyclase"/>
    <property type="match status" value="1"/>
</dbReference>
<evidence type="ECO:0000313" key="5">
    <source>
        <dbReference type="EMBL" id="OLT58170.1"/>
    </source>
</evidence>
<dbReference type="Proteomes" id="UP000186657">
    <property type="component" value="Unassembled WGS sequence"/>
</dbReference>
<dbReference type="GO" id="GO:0071111">
    <property type="term" value="F:cyclic-guanylate-specific phosphodiesterase activity"/>
    <property type="evidence" value="ECO:0007669"/>
    <property type="project" value="InterPro"/>
</dbReference>
<protein>
    <submittedName>
        <fullName evidence="5">GGDEF domain-containing response regulator</fullName>
    </submittedName>
</protein>
<dbReference type="InterPro" id="IPR029787">
    <property type="entry name" value="Nucleotide_cyclase"/>
</dbReference>
<dbReference type="NCBIfam" id="TIGR00254">
    <property type="entry name" value="GGDEF"/>
    <property type="match status" value="1"/>
</dbReference>
<reference evidence="5 6" key="1">
    <citation type="submission" date="2016-10" db="EMBL/GenBank/DDBJ databases">
        <title>Comparative genomics uncovers the prolific and rare metabolic potential of the cyanobacterial genus Moorea.</title>
        <authorList>
            <person name="Leao T."/>
            <person name="Castelao G."/>
            <person name="Korobeynikov A."/>
            <person name="Monroe E.A."/>
            <person name="Podell S."/>
            <person name="Glukhov E."/>
            <person name="Allen E."/>
            <person name="Gerwick W.H."/>
            <person name="Gerwick L."/>
        </authorList>
    </citation>
    <scope>NUCLEOTIDE SEQUENCE [LARGE SCALE GENOMIC DNA]</scope>
    <source>
        <strain evidence="5 6">PNG5-198</strain>
    </source>
</reference>
<dbReference type="CDD" id="cd00156">
    <property type="entry name" value="REC"/>
    <property type="match status" value="1"/>
</dbReference>
<dbReference type="Pfam" id="PF00563">
    <property type="entry name" value="EAL"/>
    <property type="match status" value="1"/>
</dbReference>
<name>A0A1U7MWT6_9CYAN</name>
<gene>
    <name evidence="5" type="ORF">BJP37_03050</name>
</gene>
<feature type="domain" description="GGDEF" evidence="4">
    <location>
        <begin position="199"/>
        <end position="332"/>
    </location>
</feature>
<evidence type="ECO:0000256" key="1">
    <source>
        <dbReference type="PROSITE-ProRule" id="PRU00169"/>
    </source>
</evidence>
<dbReference type="RefSeq" id="WP_075896409.1">
    <property type="nucleotide sequence ID" value="NZ_MKZS01000001.1"/>
</dbReference>
<feature type="domain" description="Response regulatory" evidence="2">
    <location>
        <begin position="6"/>
        <end position="122"/>
    </location>
</feature>
<evidence type="ECO:0000313" key="6">
    <source>
        <dbReference type="Proteomes" id="UP000186657"/>
    </source>
</evidence>
<comment type="caution">
    <text evidence="5">The sequence shown here is derived from an EMBL/GenBank/DDBJ whole genome shotgun (WGS) entry which is preliminary data.</text>
</comment>
<evidence type="ECO:0000259" key="2">
    <source>
        <dbReference type="PROSITE" id="PS50110"/>
    </source>
</evidence>
<dbReference type="PROSITE" id="PS50887">
    <property type="entry name" value="GGDEF"/>
    <property type="match status" value="1"/>
</dbReference>
<dbReference type="InterPro" id="IPR001789">
    <property type="entry name" value="Sig_transdc_resp-reg_receiver"/>
</dbReference>
<keyword evidence="6" id="KW-1185">Reference proteome</keyword>
<dbReference type="Gene3D" id="3.40.50.2300">
    <property type="match status" value="1"/>
</dbReference>
<dbReference type="Pfam" id="PF00072">
    <property type="entry name" value="Response_reg"/>
    <property type="match status" value="1"/>
</dbReference>
<dbReference type="EMBL" id="MKZS01000001">
    <property type="protein sequence ID" value="OLT58170.1"/>
    <property type="molecule type" value="Genomic_DNA"/>
</dbReference>
<feature type="domain" description="EAL" evidence="3">
    <location>
        <begin position="341"/>
        <end position="598"/>
    </location>
</feature>
<dbReference type="SMART" id="SM00448">
    <property type="entry name" value="REC"/>
    <property type="match status" value="1"/>
</dbReference>
<dbReference type="InterPro" id="IPR001633">
    <property type="entry name" value="EAL_dom"/>
</dbReference>
<dbReference type="Gene3D" id="3.20.20.450">
    <property type="entry name" value="EAL domain"/>
    <property type="match status" value="1"/>
</dbReference>
<dbReference type="AlphaFoldDB" id="A0A1U7MWT6"/>
<sequence>MNKPLRVLIVEDSEYDAELLVVELKNGGYEAIYERVEAPGAMNEALDNKGWDLVIADYFMAKFSAISALLLLQKKGLDLPFIIVSGSIKENMAIAAMKAGAHDYLLKHQLARLVPAVERELREAKVRKNYRKAIKRLQDLTFYDELTGLPNRTLFLYYLRQWFKPVKPIHNRKCLPMAYPILPTLCWDEPIVGNTQKDNVFAVLCLTLSRYLLIQYSLGDLLSEQLLVATAQRLQECIGAQDIVARMGENKFGILLSNIQDLDQVKETAERIHQEISIPFELNGRVVSSNCYIGIVLSTMGYEQPKDLLRGADTAMYYAKLEGIGSSEVFHPSMQQRAIERLQLETDLQQAIKYETLHLNYQPIVSLTTGKTIGFEALARWQHRTRIKVSPSEFIPVAEETGLIIPLGEWILREACKQLSFWQDQFPDYSSLSISVNLSGIQLNQPQLIDQIDQICTTLELSGANLKLEITESVLVDNASVASTILQKLKDRNIKLCIDDFGTGYSSFSYLNDLPIDILKIDRSFLSKGFPKNGKTLDTLEAIVNLAKKLKIEVIAEGIETQEQKDILQDLGCDYGQGFLFDEALTPEMVTNLMLTKPDRFW</sequence>
<feature type="modified residue" description="4-aspartylphosphate" evidence="1">
    <location>
        <position position="57"/>
    </location>
</feature>
<keyword evidence="1" id="KW-0597">Phosphoprotein</keyword>
<dbReference type="PROSITE" id="PS50883">
    <property type="entry name" value="EAL"/>
    <property type="match status" value="1"/>
</dbReference>
<dbReference type="SMART" id="SM00267">
    <property type="entry name" value="GGDEF"/>
    <property type="match status" value="1"/>
</dbReference>
<dbReference type="InterPro" id="IPR035919">
    <property type="entry name" value="EAL_sf"/>
</dbReference>
<dbReference type="SUPFAM" id="SSF52172">
    <property type="entry name" value="CheY-like"/>
    <property type="match status" value="1"/>
</dbReference>
<evidence type="ECO:0000259" key="4">
    <source>
        <dbReference type="PROSITE" id="PS50887"/>
    </source>
</evidence>
<dbReference type="Pfam" id="PF00990">
    <property type="entry name" value="GGDEF"/>
    <property type="match status" value="1"/>
</dbReference>
<dbReference type="GO" id="GO:0000160">
    <property type="term" value="P:phosphorelay signal transduction system"/>
    <property type="evidence" value="ECO:0007669"/>
    <property type="project" value="InterPro"/>
</dbReference>
<dbReference type="InterPro" id="IPR011006">
    <property type="entry name" value="CheY-like_superfamily"/>
</dbReference>
<dbReference type="InterPro" id="IPR043128">
    <property type="entry name" value="Rev_trsase/Diguanyl_cyclase"/>
</dbReference>
<dbReference type="SUPFAM" id="SSF141868">
    <property type="entry name" value="EAL domain-like"/>
    <property type="match status" value="1"/>
</dbReference>
<dbReference type="CDD" id="cd01949">
    <property type="entry name" value="GGDEF"/>
    <property type="match status" value="1"/>
</dbReference>
<dbReference type="InterPro" id="IPR050706">
    <property type="entry name" value="Cyclic-di-GMP_PDE-like"/>
</dbReference>
<dbReference type="Gene3D" id="3.30.70.270">
    <property type="match status" value="1"/>
</dbReference>
<organism evidence="5 6">
    <name type="scientific">Moorena bouillonii PNG</name>
    <dbReference type="NCBI Taxonomy" id="568701"/>
    <lineage>
        <taxon>Bacteria</taxon>
        <taxon>Bacillati</taxon>
        <taxon>Cyanobacteriota</taxon>
        <taxon>Cyanophyceae</taxon>
        <taxon>Coleofasciculales</taxon>
        <taxon>Coleofasciculaceae</taxon>
        <taxon>Moorena</taxon>
    </lineage>
</organism>
<evidence type="ECO:0000259" key="3">
    <source>
        <dbReference type="PROSITE" id="PS50883"/>
    </source>
</evidence>